<name>A0ABN3HBL7_9ACTN</name>
<dbReference type="RefSeq" id="WP_006897657.1">
    <property type="nucleotide sequence ID" value="NZ_BAAARB010000005.1"/>
</dbReference>
<evidence type="ECO:0000256" key="3">
    <source>
        <dbReference type="ARBA" id="ARBA00022777"/>
    </source>
</evidence>
<comment type="caution">
    <text evidence="6">The sequence shown here is derived from an EMBL/GenBank/DDBJ whole genome shotgun (WGS) entry which is preliminary data.</text>
</comment>
<dbReference type="EMBL" id="BAAARB010000005">
    <property type="protein sequence ID" value="GAA2375138.1"/>
    <property type="molecule type" value="Genomic_DNA"/>
</dbReference>
<gene>
    <name evidence="6" type="ORF">GCM10009855_12930</name>
</gene>
<organism evidence="6 7">
    <name type="scientific">Gordonia cholesterolivorans</name>
    <dbReference type="NCBI Taxonomy" id="559625"/>
    <lineage>
        <taxon>Bacteria</taxon>
        <taxon>Bacillati</taxon>
        <taxon>Actinomycetota</taxon>
        <taxon>Actinomycetes</taxon>
        <taxon>Mycobacteriales</taxon>
        <taxon>Gordoniaceae</taxon>
        <taxon>Gordonia</taxon>
    </lineage>
</organism>
<proteinExistence type="predicted"/>
<dbReference type="Pfam" id="PF18085">
    <property type="entry name" value="Mak_N_cap"/>
    <property type="match status" value="1"/>
</dbReference>
<dbReference type="NCBIfam" id="NF047744">
    <property type="entry name" value="CG0192_rel"/>
    <property type="match status" value="1"/>
</dbReference>
<evidence type="ECO:0000256" key="1">
    <source>
        <dbReference type="ARBA" id="ARBA00022679"/>
    </source>
</evidence>
<evidence type="ECO:0000259" key="5">
    <source>
        <dbReference type="Pfam" id="PF18085"/>
    </source>
</evidence>
<accession>A0ABN3HBL7</accession>
<feature type="domain" description="Maltokinase N-terminal cap" evidence="5">
    <location>
        <begin position="31"/>
        <end position="99"/>
    </location>
</feature>
<evidence type="ECO:0000313" key="7">
    <source>
        <dbReference type="Proteomes" id="UP001501170"/>
    </source>
</evidence>
<dbReference type="InterPro" id="IPR040999">
    <property type="entry name" value="Mak_N_cap"/>
</dbReference>
<evidence type="ECO:0000256" key="4">
    <source>
        <dbReference type="ARBA" id="ARBA00022840"/>
    </source>
</evidence>
<keyword evidence="4" id="KW-0067">ATP-binding</keyword>
<reference evidence="6 7" key="1">
    <citation type="journal article" date="2019" name="Int. J. Syst. Evol. Microbiol.">
        <title>The Global Catalogue of Microorganisms (GCM) 10K type strain sequencing project: providing services to taxonomists for standard genome sequencing and annotation.</title>
        <authorList>
            <consortium name="The Broad Institute Genomics Platform"/>
            <consortium name="The Broad Institute Genome Sequencing Center for Infectious Disease"/>
            <person name="Wu L."/>
            <person name="Ma J."/>
        </authorList>
    </citation>
    <scope>NUCLEOTIDE SEQUENCE [LARGE SCALE GENOMIC DNA]</scope>
    <source>
        <strain evidence="6 7">JCM 16227</strain>
    </source>
</reference>
<keyword evidence="7" id="KW-1185">Reference proteome</keyword>
<keyword evidence="2" id="KW-0547">Nucleotide-binding</keyword>
<evidence type="ECO:0000256" key="2">
    <source>
        <dbReference type="ARBA" id="ARBA00022741"/>
    </source>
</evidence>
<keyword evidence="1" id="KW-0808">Transferase</keyword>
<keyword evidence="3" id="KW-0418">Kinase</keyword>
<sequence>MALVHQATLSPTKLELVTAYLDSVPWGGTGEVEMIGGYRFDDPAGEVGVEALLVSRDDRSLHIPLTYRGAPLPEADEFLVSTMTHSVLGDRWIYEAAADPVAVDCFVRALRGRQEQARLEIQSSDGSVTIQEPPVRIRLEGAPADATALALSDDLASPVSGAAWLVAEWDGGAGVVAALR</sequence>
<dbReference type="Proteomes" id="UP001501170">
    <property type="component" value="Unassembled WGS sequence"/>
</dbReference>
<evidence type="ECO:0000313" key="6">
    <source>
        <dbReference type="EMBL" id="GAA2375138.1"/>
    </source>
</evidence>
<protein>
    <recommendedName>
        <fullName evidence="5">Maltokinase N-terminal cap domain-containing protein</fullName>
    </recommendedName>
</protein>